<keyword evidence="1" id="KW-1133">Transmembrane helix</keyword>
<keyword evidence="1" id="KW-0812">Transmembrane</keyword>
<organism evidence="2 3">
    <name type="scientific">Sphingopyxis flava</name>
    <dbReference type="NCBI Taxonomy" id="1507287"/>
    <lineage>
        <taxon>Bacteria</taxon>
        <taxon>Pseudomonadati</taxon>
        <taxon>Pseudomonadota</taxon>
        <taxon>Alphaproteobacteria</taxon>
        <taxon>Sphingomonadales</taxon>
        <taxon>Sphingomonadaceae</taxon>
        <taxon>Sphingopyxis</taxon>
    </lineage>
</organism>
<feature type="transmembrane region" description="Helical" evidence="1">
    <location>
        <begin position="56"/>
        <end position="74"/>
    </location>
</feature>
<evidence type="ECO:0000313" key="3">
    <source>
        <dbReference type="Proteomes" id="UP000190044"/>
    </source>
</evidence>
<reference evidence="3" key="1">
    <citation type="submission" date="2017-02" db="EMBL/GenBank/DDBJ databases">
        <authorList>
            <person name="Varghese N."/>
            <person name="Submissions S."/>
        </authorList>
    </citation>
    <scope>NUCLEOTIDE SEQUENCE [LARGE SCALE GENOMIC DNA]</scope>
    <source>
        <strain evidence="3">R11H</strain>
    </source>
</reference>
<sequence length="80" mass="8571">MTDQGQPNPPLPEEEENEVLRAARELQAQKEAADRAEAADKEAAAKIDRKRGWKTAAAGIGIGSAAVLAALLYVNRDKSK</sequence>
<evidence type="ECO:0000313" key="2">
    <source>
        <dbReference type="EMBL" id="SKB59708.1"/>
    </source>
</evidence>
<accession>A0A1T5CJQ4</accession>
<keyword evidence="1" id="KW-0472">Membrane</keyword>
<protein>
    <submittedName>
        <fullName evidence="2">Uncharacterized protein</fullName>
    </submittedName>
</protein>
<dbReference type="EMBL" id="FUYP01000010">
    <property type="protein sequence ID" value="SKB59708.1"/>
    <property type="molecule type" value="Genomic_DNA"/>
</dbReference>
<gene>
    <name evidence="2" type="ORF">SAMN06295937_1010129</name>
</gene>
<evidence type="ECO:0000256" key="1">
    <source>
        <dbReference type="SAM" id="Phobius"/>
    </source>
</evidence>
<dbReference type="AlphaFoldDB" id="A0A1T5CJQ4"/>
<proteinExistence type="predicted"/>
<name>A0A1T5CJQ4_9SPHN</name>
<dbReference type="Proteomes" id="UP000190044">
    <property type="component" value="Unassembled WGS sequence"/>
</dbReference>
<dbReference type="RefSeq" id="WP_079638567.1">
    <property type="nucleotide sequence ID" value="NZ_FUYP01000010.1"/>
</dbReference>
<keyword evidence="3" id="KW-1185">Reference proteome</keyword>